<dbReference type="Proteomes" id="UP001216139">
    <property type="component" value="Chromosome"/>
</dbReference>
<dbReference type="GO" id="GO:0016787">
    <property type="term" value="F:hydrolase activity"/>
    <property type="evidence" value="ECO:0007669"/>
    <property type="project" value="UniProtKB-KW"/>
</dbReference>
<name>A0ABY7T564_9SPHI</name>
<dbReference type="RefSeq" id="WP_273629506.1">
    <property type="nucleotide sequence ID" value="NZ_CP117167.1"/>
</dbReference>
<reference evidence="1 2" key="1">
    <citation type="submission" date="2023-02" db="EMBL/GenBank/DDBJ databases">
        <title>Genome sequence of Mucilaginibacter jinjuensis strain KACC 16571.</title>
        <authorList>
            <person name="Kim S."/>
            <person name="Heo J."/>
            <person name="Kwon S.-W."/>
        </authorList>
    </citation>
    <scope>NUCLEOTIDE SEQUENCE [LARGE SCALE GENOMIC DNA]</scope>
    <source>
        <strain evidence="1 2">KACC 16571</strain>
    </source>
</reference>
<protein>
    <submittedName>
        <fullName evidence="1">SGNH/GDSL hydrolase family protein</fullName>
    </submittedName>
</protein>
<keyword evidence="2" id="KW-1185">Reference proteome</keyword>
<gene>
    <name evidence="1" type="ORF">PQO05_21515</name>
</gene>
<dbReference type="SUPFAM" id="SSF52266">
    <property type="entry name" value="SGNH hydrolase"/>
    <property type="match status" value="1"/>
</dbReference>
<dbReference type="EMBL" id="CP117167">
    <property type="protein sequence ID" value="WCT11320.1"/>
    <property type="molecule type" value="Genomic_DNA"/>
</dbReference>
<proteinExistence type="predicted"/>
<evidence type="ECO:0000313" key="1">
    <source>
        <dbReference type="EMBL" id="WCT11320.1"/>
    </source>
</evidence>
<dbReference type="PROSITE" id="PS51257">
    <property type="entry name" value="PROKAR_LIPOPROTEIN"/>
    <property type="match status" value="1"/>
</dbReference>
<organism evidence="1 2">
    <name type="scientific">Mucilaginibacter jinjuensis</name>
    <dbReference type="NCBI Taxonomy" id="1176721"/>
    <lineage>
        <taxon>Bacteria</taxon>
        <taxon>Pseudomonadati</taxon>
        <taxon>Bacteroidota</taxon>
        <taxon>Sphingobacteriia</taxon>
        <taxon>Sphingobacteriales</taxon>
        <taxon>Sphingobacteriaceae</taxon>
        <taxon>Mucilaginibacter</taxon>
    </lineage>
</organism>
<keyword evidence="1" id="KW-0378">Hydrolase</keyword>
<sequence>MNKQFKNIFILTAGVLGLAACKPSVQTPTPTHGSADFSKYIAVGNSLTAGYADGGLYLEGQQNSYPSIIAKQMASVGGGNFAQPLFSTDQANGSGYLTLTGFDKTTGAPITAPVTTNLAVTGQPVIPGFGPVTTYTKYTGTDLNNYGVPGIKLLHITLASYGNLNGFYERLLPGAEGTHNTAYIDFITAKPFTFFSNWLGNNDALGYATSGGAGDVLTDKSTFAALYSAVMTKLTAGGAKGVVATIPDVTAIPYFSTVTVGAILASVQKANPAVQALYISAKTDATASGTAYAARPATANDLIVLTFPTSKIGTLVSTPAGMLPYGLTPYSPIENQYVLDANEVALTKDYVTSYNNTITSIAASKGIAVNDMYTFLNNVKANGLVVDGVSLSSAYISGGLFSLDGVHLTPRGYAIVANEYIKAINKQYGSNIPLANVAAYRGVKFPN</sequence>
<dbReference type="InterPro" id="IPR036514">
    <property type="entry name" value="SGNH_hydro_sf"/>
</dbReference>
<evidence type="ECO:0000313" key="2">
    <source>
        <dbReference type="Proteomes" id="UP001216139"/>
    </source>
</evidence>
<accession>A0ABY7T564</accession>
<dbReference type="Gene3D" id="3.40.50.1110">
    <property type="entry name" value="SGNH hydrolase"/>
    <property type="match status" value="1"/>
</dbReference>